<protein>
    <submittedName>
        <fullName evidence="1">Uncharacterized protein</fullName>
    </submittedName>
</protein>
<reference evidence="1 2" key="1">
    <citation type="submission" date="2015-09" db="EMBL/GenBank/DDBJ databases">
        <title>Draft genome of the parasitic nematode Teladorsagia circumcincta isolate WARC Sus (inbred).</title>
        <authorList>
            <person name="Mitreva M."/>
        </authorList>
    </citation>
    <scope>NUCLEOTIDE SEQUENCE [LARGE SCALE GENOMIC DNA]</scope>
    <source>
        <strain evidence="1 2">S</strain>
    </source>
</reference>
<dbReference type="EMBL" id="KZ349457">
    <property type="protein sequence ID" value="PIO64919.1"/>
    <property type="molecule type" value="Genomic_DNA"/>
</dbReference>
<name>A0A2G9U3S1_TELCI</name>
<dbReference type="Proteomes" id="UP000230423">
    <property type="component" value="Unassembled WGS sequence"/>
</dbReference>
<gene>
    <name evidence="1" type="ORF">TELCIR_13434</name>
</gene>
<sequence>MIFDRLFCCWDPSNLESLGRLKKRIRRSMELKTS</sequence>
<dbReference type="AlphaFoldDB" id="A0A2G9U3S1"/>
<keyword evidence="2" id="KW-1185">Reference proteome</keyword>
<accession>A0A2G9U3S1</accession>
<organism evidence="1 2">
    <name type="scientific">Teladorsagia circumcincta</name>
    <name type="common">Brown stomach worm</name>
    <name type="synonym">Ostertagia circumcincta</name>
    <dbReference type="NCBI Taxonomy" id="45464"/>
    <lineage>
        <taxon>Eukaryota</taxon>
        <taxon>Metazoa</taxon>
        <taxon>Ecdysozoa</taxon>
        <taxon>Nematoda</taxon>
        <taxon>Chromadorea</taxon>
        <taxon>Rhabditida</taxon>
        <taxon>Rhabditina</taxon>
        <taxon>Rhabditomorpha</taxon>
        <taxon>Strongyloidea</taxon>
        <taxon>Trichostrongylidae</taxon>
        <taxon>Teladorsagia</taxon>
    </lineage>
</organism>
<evidence type="ECO:0000313" key="2">
    <source>
        <dbReference type="Proteomes" id="UP000230423"/>
    </source>
</evidence>
<proteinExistence type="predicted"/>
<evidence type="ECO:0000313" key="1">
    <source>
        <dbReference type="EMBL" id="PIO64919.1"/>
    </source>
</evidence>